<dbReference type="AlphaFoldDB" id="S0GM13"/>
<keyword evidence="3" id="KW-1185">Reference proteome</keyword>
<dbReference type="InterPro" id="IPR018631">
    <property type="entry name" value="AAA-ATPase-like_dom"/>
</dbReference>
<proteinExistence type="predicted"/>
<dbReference type="Proteomes" id="UP000014140">
    <property type="component" value="Unassembled WGS sequence"/>
</dbReference>
<reference evidence="2 3" key="1">
    <citation type="submission" date="2013-04" db="EMBL/GenBank/DDBJ databases">
        <title>The Genome Sequence of Parabacteroides goldsteinii dnLKV18.</title>
        <authorList>
            <consortium name="The Broad Institute Genomics Platform"/>
            <consortium name="The Broad Institute Genome Sequencing Center for Infectious Disease"/>
            <person name="Earl A."/>
            <person name="Xavier R."/>
            <person name="Kuhn K."/>
            <person name="Stappenbeck T."/>
            <person name="Walker B."/>
            <person name="Young S."/>
            <person name="Zeng Q."/>
            <person name="Gargeya S."/>
            <person name="Fitzgerald M."/>
            <person name="Haas B."/>
            <person name="Abouelleil A."/>
            <person name="Allen A.W."/>
            <person name="Alvarado L."/>
            <person name="Arachchi H.M."/>
            <person name="Berlin A.M."/>
            <person name="Chapman S.B."/>
            <person name="Gainer-Dewar J."/>
            <person name="Goldberg J."/>
            <person name="Griggs A."/>
            <person name="Gujja S."/>
            <person name="Hansen M."/>
            <person name="Howarth C."/>
            <person name="Imamovic A."/>
            <person name="Ireland A."/>
            <person name="Larimer J."/>
            <person name="McCowan C."/>
            <person name="Murphy C."/>
            <person name="Pearson M."/>
            <person name="Poon T.W."/>
            <person name="Priest M."/>
            <person name="Roberts A."/>
            <person name="Saif S."/>
            <person name="Shea T."/>
            <person name="Sisk P."/>
            <person name="Sykes S."/>
            <person name="Wortman J."/>
            <person name="Nusbaum C."/>
            <person name="Birren B."/>
        </authorList>
    </citation>
    <scope>NUCLEOTIDE SEQUENCE [LARGE SCALE GENOMIC DNA]</scope>
    <source>
        <strain evidence="3">dnLKV18</strain>
    </source>
</reference>
<evidence type="ECO:0000259" key="1">
    <source>
        <dbReference type="Pfam" id="PF09820"/>
    </source>
</evidence>
<feature type="domain" description="AAA-ATPase-like" evidence="1">
    <location>
        <begin position="7"/>
        <end position="203"/>
    </location>
</feature>
<evidence type="ECO:0000313" key="3">
    <source>
        <dbReference type="Proteomes" id="UP000014140"/>
    </source>
</evidence>
<dbReference type="Pfam" id="PF09820">
    <property type="entry name" value="AAA-ATPase_like"/>
    <property type="match status" value="1"/>
</dbReference>
<comment type="caution">
    <text evidence="2">The sequence shown here is derived from an EMBL/GenBank/DDBJ whole genome shotgun (WGS) entry which is preliminary data.</text>
</comment>
<dbReference type="HOGENOM" id="CLU_021114_0_1_10"/>
<dbReference type="EMBL" id="ASSQ01000001">
    <property type="protein sequence ID" value="EOS19741.1"/>
    <property type="molecule type" value="Genomic_DNA"/>
</dbReference>
<dbReference type="PATRIC" id="fig|1235789.3.peg.416"/>
<name>S0GM13_9BACT</name>
<gene>
    <name evidence="2" type="ORF">C803_00422</name>
</gene>
<dbReference type="PANTHER" id="PTHR34825">
    <property type="entry name" value="CONSERVED PROTEIN, WITH A WEAK D-GALACTARATE DEHYDRATASE/ALTRONATE HYDROLASE DOMAIN"/>
    <property type="match status" value="1"/>
</dbReference>
<protein>
    <recommendedName>
        <fullName evidence="1">AAA-ATPase-like domain-containing protein</fullName>
    </recommendedName>
</protein>
<accession>S0GM13</accession>
<evidence type="ECO:0000313" key="2">
    <source>
        <dbReference type="EMBL" id="EOS19741.1"/>
    </source>
</evidence>
<dbReference type="PANTHER" id="PTHR34825:SF1">
    <property type="entry name" value="AAA-ATPASE-LIKE DOMAIN-CONTAINING PROTEIN"/>
    <property type="match status" value="1"/>
</dbReference>
<organism evidence="2 3">
    <name type="scientific">Parabacteroides goldsteinii dnLKV18</name>
    <dbReference type="NCBI Taxonomy" id="1235789"/>
    <lineage>
        <taxon>Bacteria</taxon>
        <taxon>Pseudomonadati</taxon>
        <taxon>Bacteroidota</taxon>
        <taxon>Bacteroidia</taxon>
        <taxon>Bacteroidales</taxon>
        <taxon>Tannerellaceae</taxon>
        <taxon>Parabacteroides</taxon>
    </lineage>
</organism>
<sequence length="399" mass="47063">MTNRKLPIGIQSFEKIRNGNYLYVDKTELVYRLAVSEIPYFLSRPRRFGKSLLISTLDAYFQGRKELFQGLAIEKLEHDWFTYPVLHLDLNARKYETEADLEAILNQYLEMWEAVYGDEMKLRAPEERFFYVIRRAWEQTGRQVVVLIDEYDKPLLQAINNEPLLDAYRRTMKAFYGVLKSTDRYLRFVFLTGVTKFAQVSVFSDLNQLNDISLDYNYATLCGITHKELAENFHPELEQLGQMQSLSLDETFETMVKQYDGYHFHPNREGVFNPFSTLNALEKREFGDYWFQTGTPTFLVELLKKSEYDLRLLIDGVETQASAFTEYRAEQNNPIPLIYQSGYLTIKEYDARFKLYKLEFPNEEVRYGFLNFITKVGVSFNKEERNVGEWGVVNKEVIF</sequence>